<feature type="compositionally biased region" description="Basic and acidic residues" evidence="1">
    <location>
        <begin position="97"/>
        <end position="107"/>
    </location>
</feature>
<feature type="transmembrane region" description="Helical" evidence="2">
    <location>
        <begin position="12"/>
        <end position="29"/>
    </location>
</feature>
<evidence type="ECO:0000313" key="4">
    <source>
        <dbReference type="Proteomes" id="UP000016617"/>
    </source>
</evidence>
<dbReference type="PATRIC" id="fig|1227275.3.peg.1205"/>
<accession>U2J7S6</accession>
<organism evidence="3 4">
    <name type="scientific">Streptococcus sobrinus W1703</name>
    <dbReference type="NCBI Taxonomy" id="1227275"/>
    <lineage>
        <taxon>Bacteria</taxon>
        <taxon>Bacillati</taxon>
        <taxon>Bacillota</taxon>
        <taxon>Bacilli</taxon>
        <taxon>Lactobacillales</taxon>
        <taxon>Streptococcaceae</taxon>
        <taxon>Streptococcus</taxon>
    </lineage>
</organism>
<proteinExistence type="predicted"/>
<feature type="region of interest" description="Disordered" evidence="1">
    <location>
        <begin position="93"/>
        <end position="116"/>
    </location>
</feature>
<keyword evidence="2" id="KW-0472">Membrane</keyword>
<keyword evidence="2" id="KW-1133">Transmembrane helix</keyword>
<reference evidence="3 4" key="1">
    <citation type="submission" date="2013-06" db="EMBL/GenBank/DDBJ databases">
        <authorList>
            <person name="Weinstock G."/>
            <person name="Sodergren E."/>
            <person name="Lobos E.A."/>
            <person name="Fulton L."/>
            <person name="Fulton R."/>
            <person name="Courtney L."/>
            <person name="Fronick C."/>
            <person name="O'Laughlin M."/>
            <person name="Godfrey J."/>
            <person name="Wilson R.M."/>
            <person name="Miner T."/>
            <person name="Farmer C."/>
            <person name="Delehaunty K."/>
            <person name="Cordes M."/>
            <person name="Minx P."/>
            <person name="Tomlinson C."/>
            <person name="Chen J."/>
            <person name="Wollam A."/>
            <person name="Pepin K.H."/>
            <person name="Bhonagiri V."/>
            <person name="Zhang X."/>
            <person name="Warren W."/>
            <person name="Mitreva M."/>
            <person name="Mardis E.R."/>
            <person name="Wilson R.K."/>
        </authorList>
    </citation>
    <scope>NUCLEOTIDE SEQUENCE [LARGE SCALE GENOMIC DNA]</scope>
    <source>
        <strain evidence="3 4">W1703</strain>
    </source>
</reference>
<feature type="transmembrane region" description="Helical" evidence="2">
    <location>
        <begin position="35"/>
        <end position="53"/>
    </location>
</feature>
<protein>
    <recommendedName>
        <fullName evidence="5">DUF4352 domain-containing protein</fullName>
    </recommendedName>
</protein>
<dbReference type="HOGENOM" id="CLU_1033065_0_0_9"/>
<evidence type="ECO:0000256" key="1">
    <source>
        <dbReference type="SAM" id="MobiDB-lite"/>
    </source>
</evidence>
<feature type="transmembrane region" description="Helical" evidence="2">
    <location>
        <begin position="60"/>
        <end position="79"/>
    </location>
</feature>
<evidence type="ECO:0000256" key="2">
    <source>
        <dbReference type="SAM" id="Phobius"/>
    </source>
</evidence>
<dbReference type="AlphaFoldDB" id="U2J7S6"/>
<evidence type="ECO:0008006" key="5">
    <source>
        <dbReference type="Google" id="ProtNLM"/>
    </source>
</evidence>
<sequence length="241" mass="26964">MEPLKEDEKKVLAIIALVFGGIALVTSWMPFINNASAVLAIIAFILGVIAFFINLKKKKVLSLLSIMIAVISFIIVLMTQASYVSTIDKALGSNDKPTSEKQEKKESSSISDSDDDKETYKVGEKITFKGKVEYTITSVEWTDERNEFEDKQPKKVLKVTYNVKNLSDDDYVIGSDFELYANGSKMESYPNENTFEIISAGRSYQGATEHFAVNDDKKLELEIKPYLSFRGTPAIIPLESE</sequence>
<dbReference type="RefSeq" id="WP_021673666.1">
    <property type="nucleotide sequence ID" value="NZ_KI259698.1"/>
</dbReference>
<evidence type="ECO:0000313" key="3">
    <source>
        <dbReference type="EMBL" id="ERJ75840.1"/>
    </source>
</evidence>
<dbReference type="EMBL" id="AWVA01000082">
    <property type="protein sequence ID" value="ERJ75840.1"/>
    <property type="molecule type" value="Genomic_DNA"/>
</dbReference>
<gene>
    <name evidence="3" type="ORF">HMPREF1557_01355</name>
</gene>
<comment type="caution">
    <text evidence="3">The sequence shown here is derived from an EMBL/GenBank/DDBJ whole genome shotgun (WGS) entry which is preliminary data.</text>
</comment>
<keyword evidence="2" id="KW-0812">Transmembrane</keyword>
<dbReference type="OrthoDB" id="2136626at2"/>
<dbReference type="Proteomes" id="UP000016617">
    <property type="component" value="Unassembled WGS sequence"/>
</dbReference>
<name>U2J7S6_9STRE</name>